<dbReference type="InterPro" id="IPR008974">
    <property type="entry name" value="TRAF-like"/>
</dbReference>
<feature type="non-terminal residue" evidence="7">
    <location>
        <position position="1"/>
    </location>
</feature>
<dbReference type="OrthoDB" id="5574452at2759"/>
<dbReference type="PANTHER" id="PTHR10131">
    <property type="entry name" value="TNF RECEPTOR ASSOCIATED FACTOR"/>
    <property type="match status" value="1"/>
</dbReference>
<dbReference type="Gene3D" id="2.60.210.10">
    <property type="entry name" value="Apoptosis, Tumor Necrosis Factor Receptor Associated Protein 2, Chain A"/>
    <property type="match status" value="1"/>
</dbReference>
<dbReference type="GO" id="GO:0031625">
    <property type="term" value="F:ubiquitin protein ligase binding"/>
    <property type="evidence" value="ECO:0007669"/>
    <property type="project" value="TreeGrafter"/>
</dbReference>
<dbReference type="EMBL" id="KB741242">
    <property type="protein sequence ID" value="ENN72091.1"/>
    <property type="molecule type" value="Genomic_DNA"/>
</dbReference>
<dbReference type="PANTHER" id="PTHR10131:SF94">
    <property type="entry name" value="TNF RECEPTOR-ASSOCIATED FACTOR 4"/>
    <property type="match status" value="1"/>
</dbReference>
<dbReference type="Pfam" id="PF02176">
    <property type="entry name" value="zf-TRAF"/>
    <property type="match status" value="2"/>
</dbReference>
<evidence type="ECO:0000256" key="6">
    <source>
        <dbReference type="ARBA" id="ARBA00022833"/>
    </source>
</evidence>
<dbReference type="FunFam" id="3.30.40.10:FF:000169">
    <property type="entry name" value="TNF receptor-associated factor"/>
    <property type="match status" value="1"/>
</dbReference>
<sequence length="528" mass="58205">MVRSLAQWTKTLSFPARISPHKSKEAAAVSPLITPTPSNQSLSVQSSDTMMNSNCASLTEVSHQLSSASDRAHAIDVRPHRSPTNWTCSSGRQMAAQAQLAVAMRPLSESTTAATSYFTHIRSVSLQIYASEDPDSEKAIMSSVVYCIHHKDGCKWSDELRKLKGHLNTCKHDALPCTSKCGAQIPRVLMEDHLKYTCPQRRTRCEFCAKEFSGHGLESHAGHCGAEPLYCENKCGVKMPRRLLSQHKAGDCAKRLLPCRCCGKEFVADTLAAHHVKCGRMPVPCPNRCDATALAREELDAHLKDACAVSVHGCSFKDAGCRFKGARPAMERHLADAGQQHLQMMCGLVAKQQQQIASLKGALARLSLNCSGTLIWKVSDFGAKIAEAKGKEGMELVSPPFYTSQYGYRLQASLFPNGNGAGEDSHLSVYIKILPGEYDALLRWPFAHSVSFTLFDQCGTPEKACNIVESFIPDPTWKNFQRPSKEPDSLGFGFPKFVSHDTLRRRHFLRDDVLFIRVKVDPSKIVAV</sequence>
<dbReference type="AlphaFoldDB" id="N6TUQ2"/>
<dbReference type="InterPro" id="IPR013083">
    <property type="entry name" value="Znf_RING/FYVE/PHD"/>
</dbReference>
<dbReference type="GO" id="GO:0008270">
    <property type="term" value="F:zinc ion binding"/>
    <property type="evidence" value="ECO:0007669"/>
    <property type="project" value="UniProtKB-KW"/>
</dbReference>
<dbReference type="SMART" id="SM00061">
    <property type="entry name" value="MATH"/>
    <property type="match status" value="1"/>
</dbReference>
<dbReference type="InterPro" id="IPR001293">
    <property type="entry name" value="Znf_TRAF"/>
</dbReference>
<dbReference type="SUPFAM" id="SSF49599">
    <property type="entry name" value="TRAF domain-like"/>
    <property type="match status" value="4"/>
</dbReference>
<dbReference type="FunFam" id="3.30.40.10:FF:000121">
    <property type="entry name" value="TNF receptor-associated factor"/>
    <property type="match status" value="2"/>
</dbReference>
<dbReference type="FunFam" id="2.60.210.10:FF:000007">
    <property type="entry name" value="TNF receptor-associated factor"/>
    <property type="match status" value="1"/>
</dbReference>
<dbReference type="GO" id="GO:0005737">
    <property type="term" value="C:cytoplasm"/>
    <property type="evidence" value="ECO:0007669"/>
    <property type="project" value="UniProtKB-SubCell"/>
</dbReference>
<proteinExistence type="predicted"/>
<protein>
    <submittedName>
        <fullName evidence="7">Uncharacterized protein</fullName>
    </submittedName>
</protein>
<keyword evidence="4" id="KW-0677">Repeat</keyword>
<organism evidence="7">
    <name type="scientific">Dendroctonus ponderosae</name>
    <name type="common">Mountain pine beetle</name>
    <dbReference type="NCBI Taxonomy" id="77166"/>
    <lineage>
        <taxon>Eukaryota</taxon>
        <taxon>Metazoa</taxon>
        <taxon>Ecdysozoa</taxon>
        <taxon>Arthropoda</taxon>
        <taxon>Hexapoda</taxon>
        <taxon>Insecta</taxon>
        <taxon>Pterygota</taxon>
        <taxon>Neoptera</taxon>
        <taxon>Endopterygota</taxon>
        <taxon>Coleoptera</taxon>
        <taxon>Polyphaga</taxon>
        <taxon>Cucujiformia</taxon>
        <taxon>Curculionidae</taxon>
        <taxon>Scolytinae</taxon>
        <taxon>Dendroctonus</taxon>
    </lineage>
</organism>
<name>N6TUQ2_DENPD</name>
<dbReference type="PROSITE" id="PS50144">
    <property type="entry name" value="MATH"/>
    <property type="match status" value="1"/>
</dbReference>
<reference evidence="7" key="1">
    <citation type="journal article" date="2013" name="Genome Biol.">
        <title>Draft genome of the mountain pine beetle, Dendroctonus ponderosae Hopkins, a major forest pest.</title>
        <authorList>
            <person name="Keeling C.I."/>
            <person name="Yuen M.M."/>
            <person name="Liao N.Y."/>
            <person name="Docking T.R."/>
            <person name="Chan S.K."/>
            <person name="Taylor G.A."/>
            <person name="Palmquist D.L."/>
            <person name="Jackman S.D."/>
            <person name="Nguyen A."/>
            <person name="Li M."/>
            <person name="Henderson H."/>
            <person name="Janes J.K."/>
            <person name="Zhao Y."/>
            <person name="Pandoh P."/>
            <person name="Moore R."/>
            <person name="Sperling F.A."/>
            <person name="Huber D.P."/>
            <person name="Birol I."/>
            <person name="Jones S.J."/>
            <person name="Bohlmann J."/>
        </authorList>
    </citation>
    <scope>NUCLEOTIDE SEQUENCE</scope>
</reference>
<keyword evidence="6" id="KW-0862">Zinc</keyword>
<gene>
    <name evidence="7" type="ORF">YQE_11258</name>
</gene>
<keyword evidence="3" id="KW-0479">Metal-binding</keyword>
<dbReference type="Pfam" id="PF21355">
    <property type="entry name" value="TRAF-mep_MATH"/>
    <property type="match status" value="1"/>
</dbReference>
<dbReference type="InterPro" id="IPR049342">
    <property type="entry name" value="TRAF1-6_MATH_dom"/>
</dbReference>
<accession>N6TUQ2</accession>
<comment type="subcellular location">
    <subcellularLocation>
        <location evidence="1">Cytoplasm</location>
    </subcellularLocation>
</comment>
<evidence type="ECO:0000256" key="2">
    <source>
        <dbReference type="ARBA" id="ARBA00022490"/>
    </source>
</evidence>
<dbReference type="InterPro" id="IPR002083">
    <property type="entry name" value="MATH/TRAF_dom"/>
</dbReference>
<dbReference type="Gene3D" id="3.30.40.10">
    <property type="entry name" value="Zinc/RING finger domain, C3HC4 (zinc finger)"/>
    <property type="match status" value="3"/>
</dbReference>
<dbReference type="GO" id="GO:0005164">
    <property type="term" value="F:tumor necrosis factor receptor binding"/>
    <property type="evidence" value="ECO:0007669"/>
    <property type="project" value="TreeGrafter"/>
</dbReference>
<dbReference type="GO" id="GO:0043122">
    <property type="term" value="P:regulation of canonical NF-kappaB signal transduction"/>
    <property type="evidence" value="ECO:0007669"/>
    <property type="project" value="TreeGrafter"/>
</dbReference>
<keyword evidence="5" id="KW-0863">Zinc-finger</keyword>
<evidence type="ECO:0000313" key="7">
    <source>
        <dbReference type="EMBL" id="ENN72091.1"/>
    </source>
</evidence>
<evidence type="ECO:0000256" key="3">
    <source>
        <dbReference type="ARBA" id="ARBA00022723"/>
    </source>
</evidence>
<dbReference type="OMA" id="HSNCATS"/>
<evidence type="ECO:0000256" key="1">
    <source>
        <dbReference type="ARBA" id="ARBA00004496"/>
    </source>
</evidence>
<dbReference type="PROSITE" id="PS50145">
    <property type="entry name" value="ZF_TRAF"/>
    <property type="match status" value="3"/>
</dbReference>
<evidence type="ECO:0000256" key="5">
    <source>
        <dbReference type="ARBA" id="ARBA00022771"/>
    </source>
</evidence>
<keyword evidence="2" id="KW-0963">Cytoplasm</keyword>
<dbReference type="HOGENOM" id="CLU_021061_6_0_1"/>
<evidence type="ECO:0000256" key="4">
    <source>
        <dbReference type="ARBA" id="ARBA00022737"/>
    </source>
</evidence>